<evidence type="ECO:0000313" key="7">
    <source>
        <dbReference type="EMBL" id="SVC39750.1"/>
    </source>
</evidence>
<dbReference type="GO" id="GO:0006520">
    <property type="term" value="P:amino acid metabolic process"/>
    <property type="evidence" value="ECO:0007669"/>
    <property type="project" value="InterPro"/>
</dbReference>
<proteinExistence type="inferred from homology"/>
<sequence length="322" mass="36343">MPKKSQNVSIPLHLKRSATLYINERCNALEKEGRKIYRMGLGQSPFPVPEVVVDSLKQHANKKKYLPVKGLPELRNTVAEFHQRMDGLDFKSENIMIGPGSKELMFLLQSVLDWDIILPTPCWVSYAPQAEILGNQIHFIHTLFENGWRLTPNLLTEFLDRNILNQNKLIILNYPGNPDGSTYSNDELKDIAEIFRKNKITVLSDEIYGLINHNGIHSSIAKYYPKGTIVSSGLSKWCGAGGWRLGTMSFPEELSWILEPMAVIASETYTSVCAPIQYAAITAFLGGSIIDDYLFHLRRILKTIGTKCFELFNENSINVIAP</sequence>
<dbReference type="InterPro" id="IPR015424">
    <property type="entry name" value="PyrdxlP-dep_Trfase"/>
</dbReference>
<keyword evidence="4" id="KW-0808">Transferase</keyword>
<keyword evidence="3" id="KW-0032">Aminotransferase</keyword>
<dbReference type="PROSITE" id="PS00105">
    <property type="entry name" value="AA_TRANSFER_CLASS_1"/>
    <property type="match status" value="1"/>
</dbReference>
<reference evidence="7" key="1">
    <citation type="submission" date="2018-05" db="EMBL/GenBank/DDBJ databases">
        <authorList>
            <person name="Lanie J.A."/>
            <person name="Ng W.-L."/>
            <person name="Kazmierczak K.M."/>
            <person name="Andrzejewski T.M."/>
            <person name="Davidsen T.M."/>
            <person name="Wayne K.J."/>
            <person name="Tettelin H."/>
            <person name="Glass J.I."/>
            <person name="Rusch D."/>
            <person name="Podicherti R."/>
            <person name="Tsui H.-C.T."/>
            <person name="Winkler M.E."/>
        </authorList>
    </citation>
    <scope>NUCLEOTIDE SEQUENCE</scope>
</reference>
<dbReference type="InterPro" id="IPR004838">
    <property type="entry name" value="NHTrfase_class1_PyrdxlP-BS"/>
</dbReference>
<dbReference type="Gene3D" id="3.40.640.10">
    <property type="entry name" value="Type I PLP-dependent aspartate aminotransferase-like (Major domain)"/>
    <property type="match status" value="1"/>
</dbReference>
<dbReference type="InterPro" id="IPR050596">
    <property type="entry name" value="AspAT/PAT-like"/>
</dbReference>
<protein>
    <recommendedName>
        <fullName evidence="6">Aminotransferase class I/classII large domain-containing protein</fullName>
    </recommendedName>
</protein>
<dbReference type="InterPro" id="IPR015422">
    <property type="entry name" value="PyrdxlP-dep_Trfase_small"/>
</dbReference>
<feature type="domain" description="Aminotransferase class I/classII large" evidence="6">
    <location>
        <begin position="38"/>
        <end position="321"/>
    </location>
</feature>
<comment type="similarity">
    <text evidence="2">Belongs to the class-I pyridoxal-phosphate-dependent aminotransferase family.</text>
</comment>
<dbReference type="InterPro" id="IPR015421">
    <property type="entry name" value="PyrdxlP-dep_Trfase_major"/>
</dbReference>
<dbReference type="GO" id="GO:0030170">
    <property type="term" value="F:pyridoxal phosphate binding"/>
    <property type="evidence" value="ECO:0007669"/>
    <property type="project" value="InterPro"/>
</dbReference>
<evidence type="ECO:0000256" key="4">
    <source>
        <dbReference type="ARBA" id="ARBA00022679"/>
    </source>
</evidence>
<feature type="non-terminal residue" evidence="7">
    <location>
        <position position="322"/>
    </location>
</feature>
<name>A0A382LSZ8_9ZZZZ</name>
<dbReference type="Pfam" id="PF00155">
    <property type="entry name" value="Aminotran_1_2"/>
    <property type="match status" value="1"/>
</dbReference>
<evidence type="ECO:0000256" key="2">
    <source>
        <dbReference type="ARBA" id="ARBA00007441"/>
    </source>
</evidence>
<evidence type="ECO:0000256" key="5">
    <source>
        <dbReference type="ARBA" id="ARBA00022898"/>
    </source>
</evidence>
<feature type="non-terminal residue" evidence="7">
    <location>
        <position position="1"/>
    </location>
</feature>
<evidence type="ECO:0000256" key="3">
    <source>
        <dbReference type="ARBA" id="ARBA00022576"/>
    </source>
</evidence>
<organism evidence="7">
    <name type="scientific">marine metagenome</name>
    <dbReference type="NCBI Taxonomy" id="408172"/>
    <lineage>
        <taxon>unclassified sequences</taxon>
        <taxon>metagenomes</taxon>
        <taxon>ecological metagenomes</taxon>
    </lineage>
</organism>
<dbReference type="CDD" id="cd00609">
    <property type="entry name" value="AAT_like"/>
    <property type="match status" value="1"/>
</dbReference>
<comment type="cofactor">
    <cofactor evidence="1">
        <name>pyridoxal 5'-phosphate</name>
        <dbReference type="ChEBI" id="CHEBI:597326"/>
    </cofactor>
</comment>
<dbReference type="InterPro" id="IPR004839">
    <property type="entry name" value="Aminotransferase_I/II_large"/>
</dbReference>
<dbReference type="EMBL" id="UINC01089018">
    <property type="protein sequence ID" value="SVC39750.1"/>
    <property type="molecule type" value="Genomic_DNA"/>
</dbReference>
<dbReference type="AlphaFoldDB" id="A0A382LSZ8"/>
<accession>A0A382LSZ8</accession>
<gene>
    <name evidence="7" type="ORF">METZ01_LOCUS292604</name>
</gene>
<dbReference type="GO" id="GO:0008483">
    <property type="term" value="F:transaminase activity"/>
    <property type="evidence" value="ECO:0007669"/>
    <property type="project" value="UniProtKB-KW"/>
</dbReference>
<dbReference type="Gene3D" id="3.90.1150.10">
    <property type="entry name" value="Aspartate Aminotransferase, domain 1"/>
    <property type="match status" value="1"/>
</dbReference>
<dbReference type="PANTHER" id="PTHR46383:SF1">
    <property type="entry name" value="ASPARTATE AMINOTRANSFERASE"/>
    <property type="match status" value="1"/>
</dbReference>
<dbReference type="SUPFAM" id="SSF53383">
    <property type="entry name" value="PLP-dependent transferases"/>
    <property type="match status" value="1"/>
</dbReference>
<dbReference type="PANTHER" id="PTHR46383">
    <property type="entry name" value="ASPARTATE AMINOTRANSFERASE"/>
    <property type="match status" value="1"/>
</dbReference>
<evidence type="ECO:0000256" key="1">
    <source>
        <dbReference type="ARBA" id="ARBA00001933"/>
    </source>
</evidence>
<keyword evidence="5" id="KW-0663">Pyridoxal phosphate</keyword>
<evidence type="ECO:0000259" key="6">
    <source>
        <dbReference type="Pfam" id="PF00155"/>
    </source>
</evidence>